<dbReference type="KEGG" id="plm:Plim_3167"/>
<sequence>MIFHVKSVVETGGQSQVYSDNQVPACLRFGSNVISTFLDLYRKRCFMSFWIRPRGSHHPGPVRHKPGMGIHWMILCSLTLSIISGCGQSPSSSQTPEQVTSNASSASTEPTANATTAAQPQAVANWLENPQAIDLSGRYGRRLQIVWKDATRDPMEGDDDDDSMADRDVTSPIDPADANDPLMAENLPAGSSQVTTGKDNAFGAANEEKPDDASVSQSSQADWYVLIDGEPVRDETGILLSIPCEVRVPPGPHEVTLAQPGMVDLSKKVEIRQDRKVSFERPEKPVRGASSLSGPLFDLARGEFLPLDELNTAGKEYDPWLSADGLTLVFAGDRAEGRGVYLATRPTRYHAFSPAELIEITRSGEFVATPVLSPDGLSLIYVHPARTRIWLLERNSVDDPFVKRTALRSIDQPGFEWIGAQLMFPEAISQTPQFKASANFQLAWIERNAAGQQQVFVAEGPSLGSLSKAQGKAIILPGDRPWFTASTDRQFSLDGHVLQRWIREQSLGPVASALYGNPSPIGEFPAGFPPPLANERSLFITDDEQWAVAAVTSAASEATLQQQPGDLMLLRLSDGPQWGWKFQGRSLKPIPSTETTPPTLVADQSASKVMNAEDRSSPATTNPSTPVREEMDPSVKTNADPAATVANQPVQPVEVQTAYSTYEKSLAEFRKALEARNYEQAAQILQQRRETSFATALNPLTELDLAWLKTLNEFQVMVNDGVRQLEPGTTVRVGSAKLELIGLKEGVLSLKSRLKTIEKPLWEMSTGDLLALAESLPGGTNQASALKTLAFVKADPVLPARVIELWLGRAGPGGQDFLEAFSTRELEEGRLALAENRLSSAIEHFGKTIAAGPERPAAQAAEKEKAQLYDRTRWKIVGKRDWARGPDGEWSADARRIDGAYLVSESDYENFVCEFEWKADQPGAQGGLYFHYAGEGNPFEFGYKIHLAGDMDQQGMDQYSTGALFGSDAPKKKVAKKNAWNRFRLTVVGPKTTVQINDEVVLETDVPVSKSEPRGYLAIDGVGGAFRYRKILVYEPSNSPAAKPQN</sequence>
<dbReference type="AlphaFoldDB" id="D5STF3"/>
<dbReference type="Gene3D" id="2.60.120.560">
    <property type="entry name" value="Exo-inulinase, domain 1"/>
    <property type="match status" value="1"/>
</dbReference>
<name>D5STF3_PLAL2</name>
<dbReference type="SUPFAM" id="SSF82171">
    <property type="entry name" value="DPP6 N-terminal domain-like"/>
    <property type="match status" value="1"/>
</dbReference>
<dbReference type="InterPro" id="IPR010496">
    <property type="entry name" value="AL/BT2_dom"/>
</dbReference>
<dbReference type="HOGENOM" id="CLU_291678_0_0_0"/>
<dbReference type="EMBL" id="CP001744">
    <property type="protein sequence ID" value="ADG68982.1"/>
    <property type="molecule type" value="Genomic_DNA"/>
</dbReference>
<feature type="domain" description="PEGA" evidence="3">
    <location>
        <begin position="241"/>
        <end position="280"/>
    </location>
</feature>
<accession>D5STF3</accession>
<feature type="compositionally biased region" description="Polar residues" evidence="1">
    <location>
        <begin position="189"/>
        <end position="198"/>
    </location>
</feature>
<dbReference type="Gene3D" id="2.120.10.30">
    <property type="entry name" value="TolB, C-terminal domain"/>
    <property type="match status" value="1"/>
</dbReference>
<feature type="region of interest" description="Disordered" evidence="1">
    <location>
        <begin position="87"/>
        <end position="118"/>
    </location>
</feature>
<dbReference type="InterPro" id="IPR011042">
    <property type="entry name" value="6-blade_b-propeller_TolB-like"/>
</dbReference>
<dbReference type="STRING" id="521674.Plim_3167"/>
<dbReference type="Pfam" id="PF06439">
    <property type="entry name" value="3keto-disac_hyd"/>
    <property type="match status" value="1"/>
</dbReference>
<gene>
    <name evidence="4" type="ordered locus">Plim_3167</name>
</gene>
<feature type="domain" description="3-keto-alpha-glucoside-1,2-lyase/3-keto-2-hydroxy-glucal hydratase" evidence="2">
    <location>
        <begin position="872"/>
        <end position="1032"/>
    </location>
</feature>
<dbReference type="InterPro" id="IPR011659">
    <property type="entry name" value="WD40"/>
</dbReference>
<feature type="compositionally biased region" description="Low complexity" evidence="1">
    <location>
        <begin position="100"/>
        <end position="118"/>
    </location>
</feature>
<feature type="compositionally biased region" description="Polar residues" evidence="1">
    <location>
        <begin position="87"/>
        <end position="99"/>
    </location>
</feature>
<dbReference type="Pfam" id="PF07676">
    <property type="entry name" value="PD40"/>
    <property type="match status" value="1"/>
</dbReference>
<dbReference type="GO" id="GO:0016787">
    <property type="term" value="F:hydrolase activity"/>
    <property type="evidence" value="ECO:0007669"/>
    <property type="project" value="InterPro"/>
</dbReference>
<dbReference type="OrthoDB" id="291302at2"/>
<evidence type="ECO:0000313" key="4">
    <source>
        <dbReference type="EMBL" id="ADG68982.1"/>
    </source>
</evidence>
<feature type="region of interest" description="Disordered" evidence="1">
    <location>
        <begin position="585"/>
        <end position="635"/>
    </location>
</feature>
<evidence type="ECO:0000259" key="2">
    <source>
        <dbReference type="Pfam" id="PF06439"/>
    </source>
</evidence>
<keyword evidence="5" id="KW-1185">Reference proteome</keyword>
<proteinExistence type="predicted"/>
<evidence type="ECO:0000256" key="1">
    <source>
        <dbReference type="SAM" id="MobiDB-lite"/>
    </source>
</evidence>
<dbReference type="InterPro" id="IPR013229">
    <property type="entry name" value="PEGA"/>
</dbReference>
<feature type="region of interest" description="Disordered" evidence="1">
    <location>
        <begin position="150"/>
        <end position="217"/>
    </location>
</feature>
<dbReference type="Proteomes" id="UP000002220">
    <property type="component" value="Chromosome"/>
</dbReference>
<evidence type="ECO:0000259" key="3">
    <source>
        <dbReference type="Pfam" id="PF08308"/>
    </source>
</evidence>
<dbReference type="Pfam" id="PF08308">
    <property type="entry name" value="PEGA"/>
    <property type="match status" value="1"/>
</dbReference>
<reference evidence="4 5" key="1">
    <citation type="journal article" date="2010" name="Stand. Genomic Sci.">
        <title>Complete genome sequence of Planctomyces limnophilus type strain (Mu 290).</title>
        <authorList>
            <person name="Labutti K."/>
            <person name="Sikorski J."/>
            <person name="Schneider S."/>
            <person name="Nolan M."/>
            <person name="Lucas S."/>
            <person name="Glavina Del Rio T."/>
            <person name="Tice H."/>
            <person name="Cheng J.F."/>
            <person name="Goodwin L."/>
            <person name="Pitluck S."/>
            <person name="Liolios K."/>
            <person name="Ivanova N."/>
            <person name="Mavromatis K."/>
            <person name="Mikhailova N."/>
            <person name="Pati A."/>
            <person name="Chen A."/>
            <person name="Palaniappan K."/>
            <person name="Land M."/>
            <person name="Hauser L."/>
            <person name="Chang Y.J."/>
            <person name="Jeffries C.D."/>
            <person name="Tindall B.J."/>
            <person name="Rohde M."/>
            <person name="Goker M."/>
            <person name="Woyke T."/>
            <person name="Bristow J."/>
            <person name="Eisen J.A."/>
            <person name="Markowitz V."/>
            <person name="Hugenholtz P."/>
            <person name="Kyrpides N.C."/>
            <person name="Klenk H.P."/>
            <person name="Lapidus A."/>
        </authorList>
    </citation>
    <scope>NUCLEOTIDE SEQUENCE [LARGE SCALE GENOMIC DNA]</scope>
    <source>
        <strain evidence="5">ATCC 43296 / DSM 3776 / IFAM 1008 / 290</strain>
    </source>
</reference>
<organism evidence="4 5">
    <name type="scientific">Planctopirus limnophila (strain ATCC 43296 / DSM 3776 / IFAM 1008 / Mu 290)</name>
    <name type="common">Planctomyces limnophilus</name>
    <dbReference type="NCBI Taxonomy" id="521674"/>
    <lineage>
        <taxon>Bacteria</taxon>
        <taxon>Pseudomonadati</taxon>
        <taxon>Planctomycetota</taxon>
        <taxon>Planctomycetia</taxon>
        <taxon>Planctomycetales</taxon>
        <taxon>Planctomycetaceae</taxon>
        <taxon>Planctopirus</taxon>
    </lineage>
</organism>
<evidence type="ECO:0000313" key="5">
    <source>
        <dbReference type="Proteomes" id="UP000002220"/>
    </source>
</evidence>
<protein>
    <recommendedName>
        <fullName evidence="6">3-keto-disaccharide hydrolase domain-containing protein</fullName>
    </recommendedName>
</protein>
<evidence type="ECO:0008006" key="6">
    <source>
        <dbReference type="Google" id="ProtNLM"/>
    </source>
</evidence>
<feature type="compositionally biased region" description="Polar residues" evidence="1">
    <location>
        <begin position="592"/>
        <end position="608"/>
    </location>
</feature>